<dbReference type="InterPro" id="IPR028082">
    <property type="entry name" value="Peripla_BP_I"/>
</dbReference>
<reference evidence="4" key="1">
    <citation type="journal article" date="2014" name="Int. J. Syst. Evol. Microbiol.">
        <title>Complete genome sequence of Corynebacterium casei LMG S-19264T (=DSM 44701T), isolated from a smear-ripened cheese.</title>
        <authorList>
            <consortium name="US DOE Joint Genome Institute (JGI-PGF)"/>
            <person name="Walter F."/>
            <person name="Albersmeier A."/>
            <person name="Kalinowski J."/>
            <person name="Ruckert C."/>
        </authorList>
    </citation>
    <scope>NUCLEOTIDE SEQUENCE</scope>
    <source>
        <strain evidence="4">JCM 14359</strain>
    </source>
</reference>
<feature type="region of interest" description="Disordered" evidence="2">
    <location>
        <begin position="30"/>
        <end position="77"/>
    </location>
</feature>
<comment type="caution">
    <text evidence="4">The sequence shown here is derived from an EMBL/GenBank/DDBJ whole genome shotgun (WGS) entry which is preliminary data.</text>
</comment>
<evidence type="ECO:0000256" key="2">
    <source>
        <dbReference type="SAM" id="MobiDB-lite"/>
    </source>
</evidence>
<evidence type="ECO:0000259" key="3">
    <source>
        <dbReference type="Pfam" id="PF13458"/>
    </source>
</evidence>
<dbReference type="Pfam" id="PF13458">
    <property type="entry name" value="Peripla_BP_6"/>
    <property type="match status" value="1"/>
</dbReference>
<feature type="compositionally biased region" description="Acidic residues" evidence="2">
    <location>
        <begin position="40"/>
        <end position="62"/>
    </location>
</feature>
<evidence type="ECO:0000256" key="1">
    <source>
        <dbReference type="ARBA" id="ARBA00022729"/>
    </source>
</evidence>
<dbReference type="SUPFAM" id="SSF53822">
    <property type="entry name" value="Periplasmic binding protein-like I"/>
    <property type="match status" value="1"/>
</dbReference>
<keyword evidence="1" id="KW-0732">Signal</keyword>
<dbReference type="EMBL" id="BMOC01000006">
    <property type="protein sequence ID" value="GGJ04932.1"/>
    <property type="molecule type" value="Genomic_DNA"/>
</dbReference>
<dbReference type="PANTHER" id="PTHR30483">
    <property type="entry name" value="LEUCINE-SPECIFIC-BINDING PROTEIN"/>
    <property type="match status" value="1"/>
</dbReference>
<sequence length="478" mass="50428">MSEENTDSNGSRINRRHYLAMTAAGVSAIAGCSGGGGGGGDDEATETDASTEMDDSEMEDGGEMTTTSESDMGGEAIPLASFCPLSGAGGAFGPGQQAGFNLAVEDMNSAGGVLGGRQFNPINRNTETKPSRAASKLQTVISNENIEAFVGTWSSGVSATLAPIAADNEIMQMGNGTTSPTLASQGWVDTDDGQLKYMGRTSPNDGAQGIAMGGVMNDTIEAESAAFMYVDNPYGAGLARNASDAFDGETTAMVPVAKQTSDYSSALDEVFADDPDVFGLVVYPANGRSILKQWNRGGYGGTLLMSESMFLQDLFNDLSDIVADSYITTVRPNRNPSYEYFNGALQTRMDQEPTTFSHHSYDSAMLIGLAAHKAGEFSGTAIAQNIQSVSRPPGEEIFAGSEEFEKAKGLIDEGTEINYQGASSNTNLNCFVEPYNRFSGNRLVSGDSGIDVERVSSIPADFFEGKLYSDDMISEFCN</sequence>
<dbReference type="Gene3D" id="3.40.50.2300">
    <property type="match status" value="2"/>
</dbReference>
<name>A0A830EFD8_9EURY</name>
<proteinExistence type="predicted"/>
<organism evidence="4 5">
    <name type="scientific">Halobellus salinus</name>
    <dbReference type="NCBI Taxonomy" id="931585"/>
    <lineage>
        <taxon>Archaea</taxon>
        <taxon>Methanobacteriati</taxon>
        <taxon>Methanobacteriota</taxon>
        <taxon>Stenosarchaea group</taxon>
        <taxon>Halobacteria</taxon>
        <taxon>Halobacteriales</taxon>
        <taxon>Haloferacaceae</taxon>
        <taxon>Halobellus</taxon>
    </lineage>
</organism>
<accession>A0A830EFD8</accession>
<dbReference type="InterPro" id="IPR028081">
    <property type="entry name" value="Leu-bd"/>
</dbReference>
<dbReference type="Proteomes" id="UP000653099">
    <property type="component" value="Unassembled WGS sequence"/>
</dbReference>
<feature type="domain" description="Leucine-binding protein" evidence="3">
    <location>
        <begin position="78"/>
        <end position="389"/>
    </location>
</feature>
<dbReference type="PANTHER" id="PTHR30483:SF6">
    <property type="entry name" value="PERIPLASMIC BINDING PROTEIN OF ABC TRANSPORTER FOR NATURAL AMINO ACIDS"/>
    <property type="match status" value="1"/>
</dbReference>
<reference evidence="4" key="2">
    <citation type="submission" date="2020-09" db="EMBL/GenBank/DDBJ databases">
        <authorList>
            <person name="Sun Q."/>
            <person name="Ohkuma M."/>
        </authorList>
    </citation>
    <scope>NUCLEOTIDE SEQUENCE</scope>
    <source>
        <strain evidence="4">JCM 14359</strain>
    </source>
</reference>
<gene>
    <name evidence="4" type="ORF">GCM10008995_13490</name>
</gene>
<evidence type="ECO:0000313" key="5">
    <source>
        <dbReference type="Proteomes" id="UP000653099"/>
    </source>
</evidence>
<evidence type="ECO:0000313" key="4">
    <source>
        <dbReference type="EMBL" id="GGJ04932.1"/>
    </source>
</evidence>
<dbReference type="AlphaFoldDB" id="A0A830EFD8"/>
<dbReference type="InterPro" id="IPR051010">
    <property type="entry name" value="BCAA_transport"/>
</dbReference>
<keyword evidence="5" id="KW-1185">Reference proteome</keyword>
<protein>
    <submittedName>
        <fullName evidence="4">Amino acid ABC transporter substrate-binding protein</fullName>
    </submittedName>
</protein>